<dbReference type="GO" id="GO:0020037">
    <property type="term" value="F:heme binding"/>
    <property type="evidence" value="ECO:0007669"/>
    <property type="project" value="InterPro"/>
</dbReference>
<evidence type="ECO:0000313" key="10">
    <source>
        <dbReference type="EMBL" id="KLU04266.1"/>
    </source>
</evidence>
<dbReference type="InterPro" id="IPR005117">
    <property type="entry name" value="NiRdtase/SiRdtase_haem-b_fer"/>
</dbReference>
<dbReference type="Pfam" id="PF01077">
    <property type="entry name" value="NIR_SIR"/>
    <property type="match status" value="2"/>
</dbReference>
<keyword evidence="5 10" id="KW-0560">Oxidoreductase</keyword>
<dbReference type="InterPro" id="IPR012798">
    <property type="entry name" value="Cbl_synth_CobG-like"/>
</dbReference>
<dbReference type="PANTHER" id="PTHR32439:SF0">
    <property type="entry name" value="FERREDOXIN--NITRITE REDUCTASE, CHLOROPLASTIC"/>
    <property type="match status" value="1"/>
</dbReference>
<feature type="domain" description="Nitrite/Sulfite reductase ferredoxin-like" evidence="9">
    <location>
        <begin position="389"/>
        <end position="454"/>
    </location>
</feature>
<keyword evidence="2" id="KW-0004">4Fe-4S</keyword>
<dbReference type="Proteomes" id="UP000036367">
    <property type="component" value="Unassembled WGS sequence"/>
</dbReference>
<reference evidence="10" key="1">
    <citation type="submission" date="2015-05" db="EMBL/GenBank/DDBJ databases">
        <title>Permanent draft genome of Rhodopirellula islandicus K833.</title>
        <authorList>
            <person name="Kizina J."/>
            <person name="Richter M."/>
            <person name="Glockner F.O."/>
            <person name="Harder J."/>
        </authorList>
    </citation>
    <scope>NUCLEOTIDE SEQUENCE [LARGE SCALE GENOMIC DNA]</scope>
    <source>
        <strain evidence="10">K833</strain>
    </source>
</reference>
<keyword evidence="7" id="KW-0411">Iron-sulfur</keyword>
<dbReference type="STRING" id="595434.RISK_003852"/>
<accession>A0A0J1BCN9</accession>
<dbReference type="GO" id="GO:0046872">
    <property type="term" value="F:metal ion binding"/>
    <property type="evidence" value="ECO:0007669"/>
    <property type="project" value="UniProtKB-KW"/>
</dbReference>
<dbReference type="Gene3D" id="3.90.480.10">
    <property type="entry name" value="Sulfite Reductase Hemoprotein,Domain 2"/>
    <property type="match status" value="1"/>
</dbReference>
<dbReference type="SUPFAM" id="SSF56014">
    <property type="entry name" value="Nitrite and sulphite reductase 4Fe-4S domain-like"/>
    <property type="match status" value="2"/>
</dbReference>
<evidence type="ECO:0000256" key="3">
    <source>
        <dbReference type="ARBA" id="ARBA00022617"/>
    </source>
</evidence>
<dbReference type="SUPFAM" id="SSF55124">
    <property type="entry name" value="Nitrite/Sulfite reductase N-terminal domain-like"/>
    <property type="match status" value="2"/>
</dbReference>
<organism evidence="10 11">
    <name type="scientific">Rhodopirellula islandica</name>
    <dbReference type="NCBI Taxonomy" id="595434"/>
    <lineage>
        <taxon>Bacteria</taxon>
        <taxon>Pseudomonadati</taxon>
        <taxon>Planctomycetota</taxon>
        <taxon>Planctomycetia</taxon>
        <taxon>Pirellulales</taxon>
        <taxon>Pirellulaceae</taxon>
        <taxon>Rhodopirellula</taxon>
    </lineage>
</organism>
<gene>
    <name evidence="10" type="ORF">RISK_003852</name>
</gene>
<evidence type="ECO:0000259" key="9">
    <source>
        <dbReference type="Pfam" id="PF03460"/>
    </source>
</evidence>
<dbReference type="InterPro" id="IPR036136">
    <property type="entry name" value="Nit/Sulf_reduc_fer-like_dom_sf"/>
</dbReference>
<sequence>MTDQQDSKPFSDEQQQYLAGFTFGADVARAVQGLPVVSGSGGKGTTLAIGGKPTTVDGEAMPSGPDRFAFEAQSAVLASGKKLSKEEQAKREKNPLDLWDEMQARCEAGEFPKGTDVFLQKFHGLFFVAPAQDSFMCRLRLPGGQIQAWQLRGLADLADQSAGPYLDLTTRGNVQLREIPADQAMNILFGTRELNIVPLGSGGDNIRNCTSSAMSGLDADELIETLPLAKRMHHYILNHREMYGLPRKFNIAFEGGGRIASLEDTNDIGFKAVRVLDENASDDLPAGVYFQLCLGGITGHKDFARYTGVLLRESECVAVAAAIVRVFIRTGDRTDRKKARLKYVLDEMGFEKFIAEVEAQMGQTLTKVDVNRLTVQDIEDRSAHVGVFPQKQPGLNSIGVVFPVGRMTTDQARALADLSLRYSNGDIRLTVWQNLILTNIADDDLPAVQAGIRECGLDYEANSIRAGLVACTGSAGCKFAGAPTKANAMEIAEHVESMLTLDQPINIHLTGCHHSCAQHYIGDIGLIACQVEVGEDMVDGYHVCLGGGWGSRQGIAREIYSSIPFTNVPALVTGILSSYQQHRLDANESFNQFATRLSDEELKGLVELPTESSVVC</sequence>
<evidence type="ECO:0000256" key="7">
    <source>
        <dbReference type="ARBA" id="ARBA00023014"/>
    </source>
</evidence>
<evidence type="ECO:0000256" key="2">
    <source>
        <dbReference type="ARBA" id="ARBA00022485"/>
    </source>
</evidence>
<protein>
    <submittedName>
        <fullName evidence="10">Ferredoxin--nitrite reductase</fullName>
        <ecNumber evidence="10">1.7.7.1</ecNumber>
    </submittedName>
</protein>
<dbReference type="GO" id="GO:0051539">
    <property type="term" value="F:4 iron, 4 sulfur cluster binding"/>
    <property type="evidence" value="ECO:0007669"/>
    <property type="project" value="UniProtKB-KW"/>
</dbReference>
<feature type="domain" description="Nitrite/sulphite reductase 4Fe-4S" evidence="8">
    <location>
        <begin position="203"/>
        <end position="364"/>
    </location>
</feature>
<feature type="domain" description="Nitrite/sulphite reductase 4Fe-4S" evidence="8">
    <location>
        <begin position="469"/>
        <end position="595"/>
    </location>
</feature>
<evidence type="ECO:0000256" key="1">
    <source>
        <dbReference type="ARBA" id="ARBA00010429"/>
    </source>
</evidence>
<dbReference type="GO" id="GO:0048307">
    <property type="term" value="F:ferredoxin-nitrite reductase activity"/>
    <property type="evidence" value="ECO:0007669"/>
    <property type="project" value="UniProtKB-EC"/>
</dbReference>
<dbReference type="InterPro" id="IPR006067">
    <property type="entry name" value="NO2/SO3_Rdtase_4Fe4S_dom"/>
</dbReference>
<dbReference type="EC" id="1.7.7.1" evidence="10"/>
<dbReference type="PANTHER" id="PTHR32439">
    <property type="entry name" value="FERREDOXIN--NITRITE REDUCTASE, CHLOROPLASTIC"/>
    <property type="match status" value="1"/>
</dbReference>
<dbReference type="InterPro" id="IPR006066">
    <property type="entry name" value="NO2/SO3_Rdtase_FeS/sirohaem_BS"/>
</dbReference>
<keyword evidence="6" id="KW-0408">Iron</keyword>
<keyword evidence="3" id="KW-0349">Heme</keyword>
<evidence type="ECO:0000256" key="4">
    <source>
        <dbReference type="ARBA" id="ARBA00022723"/>
    </source>
</evidence>
<comment type="similarity">
    <text evidence="1">Belongs to the nitrite and sulfite reductase 4Fe-4S domain family.</text>
</comment>
<dbReference type="Pfam" id="PF03460">
    <property type="entry name" value="NIR_SIR_ferr"/>
    <property type="match status" value="2"/>
</dbReference>
<proteinExistence type="inferred from homology"/>
<evidence type="ECO:0000259" key="8">
    <source>
        <dbReference type="Pfam" id="PF01077"/>
    </source>
</evidence>
<evidence type="ECO:0000256" key="6">
    <source>
        <dbReference type="ARBA" id="ARBA00023004"/>
    </source>
</evidence>
<keyword evidence="4" id="KW-0479">Metal-binding</keyword>
<evidence type="ECO:0000256" key="5">
    <source>
        <dbReference type="ARBA" id="ARBA00023002"/>
    </source>
</evidence>
<dbReference type="AlphaFoldDB" id="A0A0J1BCN9"/>
<dbReference type="PROSITE" id="PS00365">
    <property type="entry name" value="NIR_SIR"/>
    <property type="match status" value="1"/>
</dbReference>
<dbReference type="InterPro" id="IPR045854">
    <property type="entry name" value="NO2/SO3_Rdtase_4Fe4S_sf"/>
</dbReference>
<dbReference type="EMBL" id="LECT01000029">
    <property type="protein sequence ID" value="KLU04266.1"/>
    <property type="molecule type" value="Genomic_DNA"/>
</dbReference>
<name>A0A0J1BCN9_RHOIS</name>
<dbReference type="NCBIfam" id="TIGR02435">
    <property type="entry name" value="CobG"/>
    <property type="match status" value="1"/>
</dbReference>
<dbReference type="NCBIfam" id="NF007126">
    <property type="entry name" value="PRK09567.1"/>
    <property type="match status" value="1"/>
</dbReference>
<dbReference type="Gene3D" id="3.30.413.10">
    <property type="entry name" value="Sulfite Reductase Hemoprotein, domain 1"/>
    <property type="match status" value="2"/>
</dbReference>
<feature type="domain" description="Nitrite/Sulfite reductase ferredoxin-like" evidence="9">
    <location>
        <begin position="133"/>
        <end position="187"/>
    </location>
</feature>
<dbReference type="PRINTS" id="PR00397">
    <property type="entry name" value="SIROHAEM"/>
</dbReference>
<evidence type="ECO:0000313" key="11">
    <source>
        <dbReference type="Proteomes" id="UP000036367"/>
    </source>
</evidence>
<comment type="caution">
    <text evidence="10">The sequence shown here is derived from an EMBL/GenBank/DDBJ whole genome shotgun (WGS) entry which is preliminary data.</text>
</comment>
<dbReference type="OrthoDB" id="9803707at2"/>
<dbReference type="InterPro" id="IPR051329">
    <property type="entry name" value="NIR_SIR_4Fe-4S"/>
</dbReference>
<dbReference type="PATRIC" id="fig|595434.4.peg.3655"/>
<keyword evidence="11" id="KW-1185">Reference proteome</keyword>
<dbReference type="RefSeq" id="WP_047815206.1">
    <property type="nucleotide sequence ID" value="NZ_LECT01000029.1"/>
</dbReference>